<reference evidence="3" key="1">
    <citation type="journal article" date="2021" name="Science">
        <title>Hunting the eagle killer: A cyanobacterial neurotoxin causes vacuolar myelinopathy.</title>
        <authorList>
            <person name="Breinlinger S."/>
            <person name="Phillips T.J."/>
            <person name="Haram B.N."/>
            <person name="Mares J."/>
            <person name="Martinez Yerena J.A."/>
            <person name="Hrouzek P."/>
            <person name="Sobotka R."/>
            <person name="Henderson W.M."/>
            <person name="Schmieder P."/>
            <person name="Williams S.M."/>
            <person name="Lauderdale J.D."/>
            <person name="Wilde H.D."/>
            <person name="Gerrin W."/>
            <person name="Kust A."/>
            <person name="Washington J.W."/>
            <person name="Wagner C."/>
            <person name="Geier B."/>
            <person name="Liebeke M."/>
            <person name="Enke H."/>
            <person name="Niedermeyer T.H.J."/>
            <person name="Wilde S.B."/>
        </authorList>
    </citation>
    <scope>NUCLEOTIDE SEQUENCE [LARGE SCALE GENOMIC DNA]</scope>
    <source>
        <strain evidence="3">Thurmond2011</strain>
    </source>
</reference>
<feature type="region of interest" description="Disordered" evidence="1">
    <location>
        <begin position="1"/>
        <end position="30"/>
    </location>
</feature>
<dbReference type="AlphaFoldDB" id="A0AAP5MEC6"/>
<organism evidence="2 3">
    <name type="scientific">Aetokthonos hydrillicola Thurmond2011</name>
    <dbReference type="NCBI Taxonomy" id="2712845"/>
    <lineage>
        <taxon>Bacteria</taxon>
        <taxon>Bacillati</taxon>
        <taxon>Cyanobacteriota</taxon>
        <taxon>Cyanophyceae</taxon>
        <taxon>Nostocales</taxon>
        <taxon>Hapalosiphonaceae</taxon>
        <taxon>Aetokthonos</taxon>
    </lineage>
</organism>
<gene>
    <name evidence="2" type="ORF">G7B40_041115</name>
</gene>
<dbReference type="Proteomes" id="UP000667802">
    <property type="component" value="Unassembled WGS sequence"/>
</dbReference>
<evidence type="ECO:0000313" key="2">
    <source>
        <dbReference type="EMBL" id="MDR9900888.1"/>
    </source>
</evidence>
<name>A0AAP5MEC6_9CYAN</name>
<dbReference type="EMBL" id="JAALHA020000041">
    <property type="protein sequence ID" value="MDR9900888.1"/>
    <property type="molecule type" value="Genomic_DNA"/>
</dbReference>
<protein>
    <submittedName>
        <fullName evidence="2">Uncharacterized protein</fullName>
    </submittedName>
</protein>
<dbReference type="RefSeq" id="WP_208346616.1">
    <property type="nucleotide sequence ID" value="NZ_CAWQFN010000286.1"/>
</dbReference>
<feature type="compositionally biased region" description="Polar residues" evidence="1">
    <location>
        <begin position="10"/>
        <end position="30"/>
    </location>
</feature>
<evidence type="ECO:0000256" key="1">
    <source>
        <dbReference type="SAM" id="MobiDB-lite"/>
    </source>
</evidence>
<accession>A0AAP5MEC6</accession>
<proteinExistence type="predicted"/>
<comment type="caution">
    <text evidence="2">The sequence shown here is derived from an EMBL/GenBank/DDBJ whole genome shotgun (WGS) entry which is preliminary data.</text>
</comment>
<keyword evidence="3" id="KW-1185">Reference proteome</keyword>
<evidence type="ECO:0000313" key="3">
    <source>
        <dbReference type="Proteomes" id="UP000667802"/>
    </source>
</evidence>
<sequence length="146" mass="16458">MAFKQDKRNNTNALARSERGQITTKNGNLKSSETFTIDRTTLMQNILPPGGEQLMQEISKGLGIDLLDPKGWSKEQVINAKKLAAELDEKMIMMQELMPAVMKFLEFQVSVAEFHAEVMVETYKAKCSELQTETLQTANKAKLKPH</sequence>